<dbReference type="InterPro" id="IPR006566">
    <property type="entry name" value="FBD"/>
</dbReference>
<dbReference type="EMBL" id="JAJJMB010012966">
    <property type="protein sequence ID" value="KAI3872187.1"/>
    <property type="molecule type" value="Genomic_DNA"/>
</dbReference>
<evidence type="ECO:0000313" key="3">
    <source>
        <dbReference type="EMBL" id="KAI3872187.1"/>
    </source>
</evidence>
<comment type="caution">
    <text evidence="3">The sequence shown here is derived from an EMBL/GenBank/DDBJ whole genome shotgun (WGS) entry which is preliminary data.</text>
</comment>
<dbReference type="SUPFAM" id="SSF81383">
    <property type="entry name" value="F-box domain"/>
    <property type="match status" value="1"/>
</dbReference>
<dbReference type="PANTHER" id="PTHR34223:SF51">
    <property type="entry name" value="OS06G0556300 PROTEIN"/>
    <property type="match status" value="1"/>
</dbReference>
<protein>
    <recommendedName>
        <fullName evidence="2">FBD domain-containing protein</fullName>
    </recommendedName>
</protein>
<dbReference type="SMART" id="SM00579">
    <property type="entry name" value="FBD"/>
    <property type="match status" value="1"/>
</dbReference>
<dbReference type="CDD" id="cd22160">
    <property type="entry name" value="F-box_AtFBL13-like"/>
    <property type="match status" value="1"/>
</dbReference>
<organism evidence="3 4">
    <name type="scientific">Papaver atlanticum</name>
    <dbReference type="NCBI Taxonomy" id="357466"/>
    <lineage>
        <taxon>Eukaryota</taxon>
        <taxon>Viridiplantae</taxon>
        <taxon>Streptophyta</taxon>
        <taxon>Embryophyta</taxon>
        <taxon>Tracheophyta</taxon>
        <taxon>Spermatophyta</taxon>
        <taxon>Magnoliopsida</taxon>
        <taxon>Ranunculales</taxon>
        <taxon>Papaveraceae</taxon>
        <taxon>Papaveroideae</taxon>
        <taxon>Papaver</taxon>
    </lineage>
</organism>
<dbReference type="InterPro" id="IPR053197">
    <property type="entry name" value="F-box_SCFL_complex_component"/>
</dbReference>
<dbReference type="Pfam" id="PF00646">
    <property type="entry name" value="F-box"/>
    <property type="match status" value="1"/>
</dbReference>
<gene>
    <name evidence="3" type="ORF">MKW98_011679</name>
</gene>
<feature type="region of interest" description="Disordered" evidence="1">
    <location>
        <begin position="384"/>
        <end position="403"/>
    </location>
</feature>
<dbReference type="Pfam" id="PF08387">
    <property type="entry name" value="FBD"/>
    <property type="match status" value="1"/>
</dbReference>
<dbReference type="InterPro" id="IPR036047">
    <property type="entry name" value="F-box-like_dom_sf"/>
</dbReference>
<evidence type="ECO:0000259" key="2">
    <source>
        <dbReference type="SMART" id="SM00579"/>
    </source>
</evidence>
<dbReference type="Proteomes" id="UP001202328">
    <property type="component" value="Unassembled WGS sequence"/>
</dbReference>
<dbReference type="Gene3D" id="1.20.1280.50">
    <property type="match status" value="1"/>
</dbReference>
<evidence type="ECO:0000256" key="1">
    <source>
        <dbReference type="SAM" id="MobiDB-lite"/>
    </source>
</evidence>
<dbReference type="AlphaFoldDB" id="A0AAD4S7E8"/>
<name>A0AAD4S7E8_9MAGN</name>
<reference evidence="3" key="1">
    <citation type="submission" date="2022-04" db="EMBL/GenBank/DDBJ databases">
        <title>A functionally conserved STORR gene fusion in Papaver species that diverged 16.8 million years ago.</title>
        <authorList>
            <person name="Catania T."/>
        </authorList>
    </citation>
    <scope>NUCLEOTIDE SEQUENCE</scope>
    <source>
        <strain evidence="3">S-188037</strain>
    </source>
</reference>
<dbReference type="SUPFAM" id="SSF52047">
    <property type="entry name" value="RNI-like"/>
    <property type="match status" value="1"/>
</dbReference>
<dbReference type="InterPro" id="IPR032675">
    <property type="entry name" value="LRR_dom_sf"/>
</dbReference>
<dbReference type="PANTHER" id="PTHR34223">
    <property type="entry name" value="OS11G0201299 PROTEIN"/>
    <property type="match status" value="1"/>
</dbReference>
<dbReference type="Gene3D" id="3.80.10.10">
    <property type="entry name" value="Ribonuclease Inhibitor"/>
    <property type="match status" value="1"/>
</dbReference>
<dbReference type="InterPro" id="IPR055411">
    <property type="entry name" value="LRR_FXL15/At3g58940/PEG3-like"/>
</dbReference>
<evidence type="ECO:0000313" key="4">
    <source>
        <dbReference type="Proteomes" id="UP001202328"/>
    </source>
</evidence>
<dbReference type="InterPro" id="IPR001810">
    <property type="entry name" value="F-box_dom"/>
</dbReference>
<proteinExistence type="predicted"/>
<sequence length="489" mass="55853">MEAIKKPRYNTNDDDQISKLPDFLIHHILSFVDIKQSVQTCILSKRWGNIWTSLPFLTFDRSVLSEGGYPRFLDFVDYVLSLRDNRCFDIRRFHLLGGYGTYRCNFMDRLHRWIIVVARSNVEDLEVQYTGDISDDDDDFQVPSCVTTCKSLTKLELNLWTHGKIFLSNSISLPRLKYLKLKNTSFNHDELLTKLCSSCPVLEHLDLSGVSSTTPLNITISSLTLKHFELHIDYHKSIHNTLRLCAPNLVYLVLSNLDCMLLEDVSSLVTADVRVQAKSRQLNAELPTIHAPDTLEFLKALHNVKYLTISFRPVLKDVRGLQELLEKQPFQFSNLQSLKLQKISLSTNSMQVIASLLKISPIIESLALELCQYAKFDHGYESDEGLNSGSESEQEMESDQHTGETTLSLEGMFANTMKQLKSVEITGLDGSDTELKLIEILMKNAIVLKKMVLKKDPCRSINDVTKFYEEVDNFPSACSSLRIYFHLSY</sequence>
<feature type="domain" description="FBD" evidence="2">
    <location>
        <begin position="419"/>
        <end position="486"/>
    </location>
</feature>
<keyword evidence="4" id="KW-1185">Reference proteome</keyword>
<dbReference type="InterPro" id="IPR053781">
    <property type="entry name" value="F-box_AtFBL13-like"/>
</dbReference>
<accession>A0AAD4S7E8</accession>
<dbReference type="Pfam" id="PF24758">
    <property type="entry name" value="LRR_At5g56370"/>
    <property type="match status" value="1"/>
</dbReference>